<keyword evidence="2" id="KW-1185">Reference proteome</keyword>
<organism evidence="1 2">
    <name type="scientific">Halomonas campaniensis</name>
    <dbReference type="NCBI Taxonomy" id="213554"/>
    <lineage>
        <taxon>Bacteria</taxon>
        <taxon>Pseudomonadati</taxon>
        <taxon>Pseudomonadota</taxon>
        <taxon>Gammaproteobacteria</taxon>
        <taxon>Oceanospirillales</taxon>
        <taxon>Halomonadaceae</taxon>
        <taxon>Halomonas</taxon>
    </lineage>
</organism>
<dbReference type="AlphaFoldDB" id="A0A7W5K028"/>
<dbReference type="Proteomes" id="UP000553442">
    <property type="component" value="Unassembled WGS sequence"/>
</dbReference>
<gene>
    <name evidence="1" type="ORF">BDK63_000157</name>
</gene>
<reference evidence="1 2" key="1">
    <citation type="submission" date="2020-08" db="EMBL/GenBank/DDBJ databases">
        <title>Genomic Encyclopedia of Archaeal and Bacterial Type Strains, Phase II (KMG-II): from individual species to whole genera.</title>
        <authorList>
            <person name="Goeker M."/>
        </authorList>
    </citation>
    <scope>NUCLEOTIDE SEQUENCE [LARGE SCALE GENOMIC DNA]</scope>
    <source>
        <strain evidence="1 2">5AG</strain>
    </source>
</reference>
<protein>
    <submittedName>
        <fullName evidence="1">Uncharacterized protein</fullName>
    </submittedName>
</protein>
<name>A0A7W5K028_9GAMM</name>
<dbReference type="RefSeq" id="WP_183329406.1">
    <property type="nucleotide sequence ID" value="NZ_JACHZF010000001.1"/>
</dbReference>
<comment type="caution">
    <text evidence="1">The sequence shown here is derived from an EMBL/GenBank/DDBJ whole genome shotgun (WGS) entry which is preliminary data.</text>
</comment>
<sequence length="1145" mass="127537">MSGRSIENINSSFSVRDLEFFYQTSVLEGNKVCVDNNFIDYMRSVGLHDYTADVKGARSAITITTWLVKPDGFTQTESILYRSDNTAGDPKIFINGLGNYAVAGNVLAIIASEGQLYLVNTSWEELLESANDTSSPLNYLLEKMAGDKNKPLDDKFSEWNLRLLRSFFSEASEGEEVFLRVDKDFLDQVGQDIGGDTGFLEAVRKGPDWFLSRESFTGSILKLKKQRRKPSRIYKDPGYFDIKYRGVRAPGYLPYLAALVRNDAENATSYYDSLAKDLKLQHQFNSHEMGQIEEVWDDLEEWTRENNGRFGIFKRRILGGYRLIGVPRSQSILKPSDMENLKKVFAQAQVRPGQELSGESLTRILNEARASGAIFTAGFQRALEIDEFEQPIRAAILNAYSDWDGTIPVMGGGATGMESSKEDRNEGEIYMGISLYVVRDFPLQLSPSWRIPAIQDDGKFEVEKDGLIWGGQFSGTEGANTAPAHSQEVGFWDIANRASDTAVDFDARCFVSEDSEPTMLKLTLNRRLLWVLTPAIDNITGEIELREGDLPASGPAFLMAPPRSVQALKGYIEREKPESEVVSALGIPEDWLIIRLIDCASLSEEQRILPDGEQGARPRPRAIRFVGGKSIRRGYSRMYLPYDLPFIELDAPQDARVDCAGGIEIEEQSSPLSAKADGHVDWRPLRRFKLMLPHSRSAAYELKAISADGSNLGQAKLRVADLGGDVVDTGKPFSLDRIGRPIHSYEGLSGVNLGIARDNSKEPPSVISFCTITNEELGLGLDCENVKVGVHEMFLDALAQSGSLDFGVARDLLQRLLVSAGELGEPILILLELRRRGCVGVSTTYKGHIARIHAIKPTLYSLPLTFSGQPVWGVAGTLRIDHWKVIAGEEEAWRAHQRNRSNGVFEPWRLVIRERSKARGACSQIGFQFSEKPCISVANWSASLELFRDETFRNTMESIGGAREGAMRLNASTGRFTATPRGDVCELWRVRDLDIGVGNLYVLADQGKYAFVSDSRWGVWLALDAFAKYISRYPGMDGVHPLPITYELARRTIWLPARISLPTVLERALVLCSGDSPDVIALEKYITESSKSRLLLVRKKDGFPEFPASSFYTDMADGKWLAYRYIPEDVARVIADKLGAVLDVI</sequence>
<evidence type="ECO:0000313" key="2">
    <source>
        <dbReference type="Proteomes" id="UP000553442"/>
    </source>
</evidence>
<dbReference type="EMBL" id="JACHZF010000001">
    <property type="protein sequence ID" value="MBB3329321.1"/>
    <property type="molecule type" value="Genomic_DNA"/>
</dbReference>
<accession>A0A7W5K028</accession>
<proteinExistence type="predicted"/>
<evidence type="ECO:0000313" key="1">
    <source>
        <dbReference type="EMBL" id="MBB3329321.1"/>
    </source>
</evidence>